<dbReference type="InterPro" id="IPR011598">
    <property type="entry name" value="bHLH_dom"/>
</dbReference>
<name>A0AAD6Q405_9ROSI</name>
<evidence type="ECO:0000313" key="8">
    <source>
        <dbReference type="EMBL" id="KAJ6978141.1"/>
    </source>
</evidence>
<dbReference type="FunFam" id="4.10.280.10:FF:000085">
    <property type="entry name" value="Transcription factor bHLH126"/>
    <property type="match status" value="1"/>
</dbReference>
<evidence type="ECO:0000256" key="4">
    <source>
        <dbReference type="ARBA" id="ARBA00023125"/>
    </source>
</evidence>
<evidence type="ECO:0000259" key="7">
    <source>
        <dbReference type="PROSITE" id="PS50888"/>
    </source>
</evidence>
<dbReference type="PANTHER" id="PTHR13935:SF155">
    <property type="entry name" value="TRANSCRIPTION FACTOR BHLH120-LIKE"/>
    <property type="match status" value="1"/>
</dbReference>
<evidence type="ECO:0000313" key="9">
    <source>
        <dbReference type="Proteomes" id="UP001164929"/>
    </source>
</evidence>
<comment type="subunit">
    <text evidence="2">Homodimer.</text>
</comment>
<gene>
    <name evidence="8" type="ORF">NC653_029900</name>
</gene>
<evidence type="ECO:0000256" key="3">
    <source>
        <dbReference type="ARBA" id="ARBA00023015"/>
    </source>
</evidence>
<dbReference type="Pfam" id="PF00010">
    <property type="entry name" value="HLH"/>
    <property type="match status" value="1"/>
</dbReference>
<organism evidence="8 9">
    <name type="scientific">Populus alba x Populus x berolinensis</name>
    <dbReference type="NCBI Taxonomy" id="444605"/>
    <lineage>
        <taxon>Eukaryota</taxon>
        <taxon>Viridiplantae</taxon>
        <taxon>Streptophyta</taxon>
        <taxon>Embryophyta</taxon>
        <taxon>Tracheophyta</taxon>
        <taxon>Spermatophyta</taxon>
        <taxon>Magnoliopsida</taxon>
        <taxon>eudicotyledons</taxon>
        <taxon>Gunneridae</taxon>
        <taxon>Pentapetalae</taxon>
        <taxon>rosids</taxon>
        <taxon>fabids</taxon>
        <taxon>Malpighiales</taxon>
        <taxon>Salicaceae</taxon>
        <taxon>Saliceae</taxon>
        <taxon>Populus</taxon>
    </lineage>
</organism>
<evidence type="ECO:0000256" key="2">
    <source>
        <dbReference type="ARBA" id="ARBA00011738"/>
    </source>
</evidence>
<comment type="subcellular location">
    <subcellularLocation>
        <location evidence="1">Nucleus</location>
    </subcellularLocation>
</comment>
<sequence length="314" mass="35908">MQRSGHSYSSTSKESLNIERVRSPTISLLVEKNNFFFRESLAYQGHRRSHTLTSVSSSLTCILTLHKESFKPYCSMFPLHQGDELCFNISSDPHQQHDIPQDLILARYAALQGCDTTNKMENGRRRFLISMDGNEVARDHSKNNNKKMMHRNIERQRRQEMTTLHASLRALLPLEFIKGKRSISDHMNESVNYIKYLQKKIKELSAKRDGLKKFSNLSFDSPSGSSNKYSPISPVTLQPYPGGIEVVFDSDFRGQDFPLSRVLQVLLEEGISVVNCVSTKVNERLFHTVQTEINDPACLNLSELRQKLTLRVVS</sequence>
<evidence type="ECO:0000256" key="1">
    <source>
        <dbReference type="ARBA" id="ARBA00004123"/>
    </source>
</evidence>
<dbReference type="Proteomes" id="UP001164929">
    <property type="component" value="Chromosome 12"/>
</dbReference>
<dbReference type="AlphaFoldDB" id="A0AAD6Q405"/>
<dbReference type="PROSITE" id="PS50888">
    <property type="entry name" value="BHLH"/>
    <property type="match status" value="1"/>
</dbReference>
<keyword evidence="6" id="KW-0539">Nucleus</keyword>
<keyword evidence="4" id="KW-0238">DNA-binding</keyword>
<dbReference type="InterPro" id="IPR015660">
    <property type="entry name" value="MASH1/Ascl1a-like"/>
</dbReference>
<dbReference type="PANTHER" id="PTHR13935">
    <property type="entry name" value="ACHAETE-SCUTE TRANSCRIPTION FACTOR-RELATED"/>
    <property type="match status" value="1"/>
</dbReference>
<comment type="caution">
    <text evidence="8">The sequence shown here is derived from an EMBL/GenBank/DDBJ whole genome shotgun (WGS) entry which is preliminary data.</text>
</comment>
<dbReference type="EMBL" id="JAQIZT010000012">
    <property type="protein sequence ID" value="KAJ6978141.1"/>
    <property type="molecule type" value="Genomic_DNA"/>
</dbReference>
<dbReference type="GO" id="GO:0000977">
    <property type="term" value="F:RNA polymerase II transcription regulatory region sequence-specific DNA binding"/>
    <property type="evidence" value="ECO:0007669"/>
    <property type="project" value="TreeGrafter"/>
</dbReference>
<dbReference type="CDD" id="cd18914">
    <property type="entry name" value="bHLH_AtORG2_like"/>
    <property type="match status" value="1"/>
</dbReference>
<dbReference type="SUPFAM" id="SSF47459">
    <property type="entry name" value="HLH, helix-loop-helix DNA-binding domain"/>
    <property type="match status" value="1"/>
</dbReference>
<protein>
    <recommendedName>
        <fullName evidence="7">BHLH domain-containing protein</fullName>
    </recommendedName>
</protein>
<dbReference type="GO" id="GO:0090575">
    <property type="term" value="C:RNA polymerase II transcription regulator complex"/>
    <property type="evidence" value="ECO:0007669"/>
    <property type="project" value="TreeGrafter"/>
</dbReference>
<reference evidence="8" key="1">
    <citation type="journal article" date="2023" name="Mol. Ecol. Resour.">
        <title>Chromosome-level genome assembly of a triploid poplar Populus alba 'Berolinensis'.</title>
        <authorList>
            <person name="Chen S."/>
            <person name="Yu Y."/>
            <person name="Wang X."/>
            <person name="Wang S."/>
            <person name="Zhang T."/>
            <person name="Zhou Y."/>
            <person name="He R."/>
            <person name="Meng N."/>
            <person name="Wang Y."/>
            <person name="Liu W."/>
            <person name="Liu Z."/>
            <person name="Liu J."/>
            <person name="Guo Q."/>
            <person name="Huang H."/>
            <person name="Sederoff R.R."/>
            <person name="Wang G."/>
            <person name="Qu G."/>
            <person name="Chen S."/>
        </authorList>
    </citation>
    <scope>NUCLEOTIDE SEQUENCE</scope>
    <source>
        <strain evidence="8">SC-2020</strain>
    </source>
</reference>
<dbReference type="GO" id="GO:0046983">
    <property type="term" value="F:protein dimerization activity"/>
    <property type="evidence" value="ECO:0007669"/>
    <property type="project" value="InterPro"/>
</dbReference>
<keyword evidence="3" id="KW-0805">Transcription regulation</keyword>
<evidence type="ECO:0000256" key="5">
    <source>
        <dbReference type="ARBA" id="ARBA00023163"/>
    </source>
</evidence>
<keyword evidence="5" id="KW-0804">Transcription</keyword>
<evidence type="ECO:0000256" key="6">
    <source>
        <dbReference type="ARBA" id="ARBA00023242"/>
    </source>
</evidence>
<dbReference type="GO" id="GO:0000981">
    <property type="term" value="F:DNA-binding transcription factor activity, RNA polymerase II-specific"/>
    <property type="evidence" value="ECO:0007669"/>
    <property type="project" value="TreeGrafter"/>
</dbReference>
<feature type="domain" description="BHLH" evidence="7">
    <location>
        <begin position="145"/>
        <end position="197"/>
    </location>
</feature>
<accession>A0AAD6Q405</accession>
<proteinExistence type="predicted"/>
<dbReference type="Gene3D" id="4.10.280.10">
    <property type="entry name" value="Helix-loop-helix DNA-binding domain"/>
    <property type="match status" value="1"/>
</dbReference>
<keyword evidence="9" id="KW-1185">Reference proteome</keyword>
<dbReference type="InterPro" id="IPR036638">
    <property type="entry name" value="HLH_DNA-bd_sf"/>
</dbReference>